<evidence type="ECO:0000256" key="5">
    <source>
        <dbReference type="ARBA" id="ARBA00022598"/>
    </source>
</evidence>
<keyword evidence="5 12" id="KW-0436">Ligase</keyword>
<dbReference type="InterPro" id="IPR001412">
    <property type="entry name" value="aa-tRNA-synth_I_CS"/>
</dbReference>
<comment type="subcellular location">
    <subcellularLocation>
        <location evidence="1">Cytoplasm</location>
        <location evidence="1">Cytosol</location>
    </subcellularLocation>
</comment>
<dbReference type="Proteomes" id="UP000549394">
    <property type="component" value="Unassembled WGS sequence"/>
</dbReference>
<evidence type="ECO:0000256" key="13">
    <source>
        <dbReference type="SAM" id="Coils"/>
    </source>
</evidence>
<dbReference type="GO" id="GO:0006420">
    <property type="term" value="P:arginyl-tRNA aminoacylation"/>
    <property type="evidence" value="ECO:0007669"/>
    <property type="project" value="InterPro"/>
</dbReference>
<dbReference type="Gene3D" id="1.10.730.10">
    <property type="entry name" value="Isoleucyl-tRNA Synthetase, Domain 1"/>
    <property type="match status" value="1"/>
</dbReference>
<accession>A0A7I8W0K7</accession>
<dbReference type="SUPFAM" id="SSF55190">
    <property type="entry name" value="Arginyl-tRNA synthetase (ArgRS), N-terminal 'additional' domain"/>
    <property type="match status" value="1"/>
</dbReference>
<evidence type="ECO:0000256" key="6">
    <source>
        <dbReference type="ARBA" id="ARBA00022741"/>
    </source>
</evidence>
<dbReference type="InterPro" id="IPR036695">
    <property type="entry name" value="Arg-tRNA-synth_N_sf"/>
</dbReference>
<dbReference type="PANTHER" id="PTHR11956:SF5">
    <property type="entry name" value="ARGININE--TRNA LIGASE, CYTOPLASMIC"/>
    <property type="match status" value="1"/>
</dbReference>
<dbReference type="AlphaFoldDB" id="A0A7I8W0K7"/>
<evidence type="ECO:0000313" key="16">
    <source>
        <dbReference type="EMBL" id="CAD5120295.1"/>
    </source>
</evidence>
<dbReference type="GO" id="GO:0005829">
    <property type="term" value="C:cytosol"/>
    <property type="evidence" value="ECO:0007669"/>
    <property type="project" value="UniProtKB-SubCell"/>
</dbReference>
<dbReference type="GO" id="GO:0004814">
    <property type="term" value="F:arginine-tRNA ligase activity"/>
    <property type="evidence" value="ECO:0007669"/>
    <property type="project" value="UniProtKB-EC"/>
</dbReference>
<dbReference type="Pfam" id="PF05746">
    <property type="entry name" value="DALR_1"/>
    <property type="match status" value="1"/>
</dbReference>
<keyword evidence="13" id="KW-0175">Coiled coil</keyword>
<dbReference type="Gene3D" id="3.40.50.620">
    <property type="entry name" value="HUPs"/>
    <property type="match status" value="1"/>
</dbReference>
<dbReference type="PROSITE" id="PS00178">
    <property type="entry name" value="AA_TRNA_LIGASE_I"/>
    <property type="match status" value="1"/>
</dbReference>
<evidence type="ECO:0000256" key="8">
    <source>
        <dbReference type="ARBA" id="ARBA00022917"/>
    </source>
</evidence>
<dbReference type="SMART" id="SM00836">
    <property type="entry name" value="DALR_1"/>
    <property type="match status" value="1"/>
</dbReference>
<reference evidence="16 17" key="1">
    <citation type="submission" date="2020-08" db="EMBL/GenBank/DDBJ databases">
        <authorList>
            <person name="Hejnol A."/>
        </authorList>
    </citation>
    <scope>NUCLEOTIDE SEQUENCE [LARGE SCALE GENOMIC DNA]</scope>
</reference>
<dbReference type="SMART" id="SM01016">
    <property type="entry name" value="Arg_tRNA_synt_N"/>
    <property type="match status" value="1"/>
</dbReference>
<evidence type="ECO:0000256" key="2">
    <source>
        <dbReference type="ARBA" id="ARBA00005594"/>
    </source>
</evidence>
<evidence type="ECO:0000256" key="1">
    <source>
        <dbReference type="ARBA" id="ARBA00004514"/>
    </source>
</evidence>
<dbReference type="OrthoDB" id="68056at2759"/>
<dbReference type="InterPro" id="IPR014729">
    <property type="entry name" value="Rossmann-like_a/b/a_fold"/>
</dbReference>
<dbReference type="EC" id="6.1.1.19" evidence="3"/>
<keyword evidence="7 12" id="KW-0067">ATP-binding</keyword>
<dbReference type="InterPro" id="IPR009080">
    <property type="entry name" value="tRNAsynth_Ia_anticodon-bd"/>
</dbReference>
<protein>
    <recommendedName>
        <fullName evidence="3">arginine--tRNA ligase</fullName>
        <ecNumber evidence="3">6.1.1.19</ecNumber>
    </recommendedName>
    <alternativeName>
        <fullName evidence="10">Arginyl-tRNA synthetase</fullName>
    </alternativeName>
</protein>
<comment type="catalytic activity">
    <reaction evidence="11">
        <text>tRNA(Arg) + L-arginine + ATP = L-arginyl-tRNA(Arg) + AMP + diphosphate</text>
        <dbReference type="Rhea" id="RHEA:20301"/>
        <dbReference type="Rhea" id="RHEA-COMP:9658"/>
        <dbReference type="Rhea" id="RHEA-COMP:9673"/>
        <dbReference type="ChEBI" id="CHEBI:30616"/>
        <dbReference type="ChEBI" id="CHEBI:32682"/>
        <dbReference type="ChEBI" id="CHEBI:33019"/>
        <dbReference type="ChEBI" id="CHEBI:78442"/>
        <dbReference type="ChEBI" id="CHEBI:78513"/>
        <dbReference type="ChEBI" id="CHEBI:456215"/>
        <dbReference type="EC" id="6.1.1.19"/>
    </reaction>
</comment>
<organism evidence="16 17">
    <name type="scientific">Dimorphilus gyrociliatus</name>
    <dbReference type="NCBI Taxonomy" id="2664684"/>
    <lineage>
        <taxon>Eukaryota</taxon>
        <taxon>Metazoa</taxon>
        <taxon>Spiralia</taxon>
        <taxon>Lophotrochozoa</taxon>
        <taxon>Annelida</taxon>
        <taxon>Polychaeta</taxon>
        <taxon>Polychaeta incertae sedis</taxon>
        <taxon>Dinophilidae</taxon>
        <taxon>Dimorphilus</taxon>
    </lineage>
</organism>
<comment type="caution">
    <text evidence="16">The sequence shown here is derived from an EMBL/GenBank/DDBJ whole genome shotgun (WGS) entry which is preliminary data.</text>
</comment>
<dbReference type="NCBIfam" id="TIGR00456">
    <property type="entry name" value="argS"/>
    <property type="match status" value="1"/>
</dbReference>
<evidence type="ECO:0000256" key="7">
    <source>
        <dbReference type="ARBA" id="ARBA00022840"/>
    </source>
</evidence>
<gene>
    <name evidence="16" type="ORF">DGYR_LOCUS8408</name>
</gene>
<dbReference type="CDD" id="cd00671">
    <property type="entry name" value="ArgRS_core"/>
    <property type="match status" value="1"/>
</dbReference>
<dbReference type="GO" id="GO:0005524">
    <property type="term" value="F:ATP binding"/>
    <property type="evidence" value="ECO:0007669"/>
    <property type="project" value="UniProtKB-KW"/>
</dbReference>
<dbReference type="PANTHER" id="PTHR11956">
    <property type="entry name" value="ARGINYL-TRNA SYNTHETASE"/>
    <property type="match status" value="1"/>
</dbReference>
<dbReference type="Pfam" id="PF03485">
    <property type="entry name" value="Arg_tRNA_synt_N"/>
    <property type="match status" value="1"/>
</dbReference>
<evidence type="ECO:0000256" key="10">
    <source>
        <dbReference type="ARBA" id="ARBA00033033"/>
    </source>
</evidence>
<sequence length="670" mass="76461">MDTEVQKVLERTKAAEQEINHLESELKAMQQNSSNDENDPAIEALRTENSKLKYQRMHLQRAINEQSKNSGKNMTSLIKILKNFFQESLNSSYPQLSHCTVDVTPSTKITFGDYQCNSAMALSGEMKKLGAKTAPREIAQNLVAKLPLSSSEVIEKTEIAGPGFINIHLKNSFVLSELTALITKGVRPPYVGPTKRVIVDMSSPNIAKEMHVGHLRSTIIGDSISRLCSYVGHDVLKLNHLGDWGTQFGMLITHLIEKFPNYKTEMPPISDLMEFYRESKKRFDSDEEFKKTAYQNVVRLQAKEEDYYKAWLLICHESFKAFNKIYKYLDVQNLVNRGESFYQDLMKDTVEMLDRNGVTEIDEGRKIAWPTGEKGQGVPLTLVKSDGGFTYDTSDMAALRHRLFEEKADWILYCVDQGQSTHFDAIYQTAQTAGWYDPKEKRVEHVGFGLVLGDDKKKFKTRSGDTVRLQELLDEGLMRSEKKLKENNRDSVLTPEEFKAAKEATAFGCIKYADLSHVRTHDYVFSFDRMLDDKGNTAIYLLYAYTRIRSIVKNTNLSKEEIEKLAANATAESLPIDHPREIRLAKFLLKWPEVIETVYKTLMVNSLCEFLYELAGVFTEFYEKCYVVEKDRTTGEIVKVNTHRLLLCEATANVMRAGFDILGLQAIDKM</sequence>
<name>A0A7I8W0K7_9ANNE</name>
<keyword evidence="8 12" id="KW-0648">Protein biosynthesis</keyword>
<dbReference type="Pfam" id="PF00750">
    <property type="entry name" value="tRNA-synt_1d"/>
    <property type="match status" value="1"/>
</dbReference>
<keyword evidence="4" id="KW-0963">Cytoplasm</keyword>
<comment type="similarity">
    <text evidence="2 12">Belongs to the class-I aminoacyl-tRNA synthetase family.</text>
</comment>
<feature type="coiled-coil region" evidence="13">
    <location>
        <begin position="5"/>
        <end position="62"/>
    </location>
</feature>
<keyword evidence="6 12" id="KW-0547">Nucleotide-binding</keyword>
<evidence type="ECO:0000256" key="4">
    <source>
        <dbReference type="ARBA" id="ARBA00022490"/>
    </source>
</evidence>
<dbReference type="InterPro" id="IPR005148">
    <property type="entry name" value="Arg-tRNA-synth_N"/>
</dbReference>
<dbReference type="Gene3D" id="3.30.1360.70">
    <property type="entry name" value="Arginyl tRNA synthetase N-terminal domain"/>
    <property type="match status" value="1"/>
</dbReference>
<dbReference type="FunFam" id="1.10.730.10:FF:000064">
    <property type="entry name" value="Probable arginine--tRNA ligase, cytoplasmic"/>
    <property type="match status" value="1"/>
</dbReference>
<evidence type="ECO:0000256" key="9">
    <source>
        <dbReference type="ARBA" id="ARBA00023146"/>
    </source>
</evidence>
<feature type="domain" description="Arginyl tRNA synthetase N-terminal" evidence="15">
    <location>
        <begin position="79"/>
        <end position="169"/>
    </location>
</feature>
<keyword evidence="9 12" id="KW-0030">Aminoacyl-tRNA synthetase</keyword>
<dbReference type="InterPro" id="IPR008909">
    <property type="entry name" value="DALR_anticod-bd"/>
</dbReference>
<evidence type="ECO:0000256" key="3">
    <source>
        <dbReference type="ARBA" id="ARBA00012837"/>
    </source>
</evidence>
<dbReference type="FunFam" id="3.40.50.620:FF:000084">
    <property type="entry name" value="arginine--tRNA ligase, cytoplasmic"/>
    <property type="match status" value="1"/>
</dbReference>
<dbReference type="EMBL" id="CAJFCJ010000012">
    <property type="protein sequence ID" value="CAD5120295.1"/>
    <property type="molecule type" value="Genomic_DNA"/>
</dbReference>
<evidence type="ECO:0000259" key="14">
    <source>
        <dbReference type="SMART" id="SM00836"/>
    </source>
</evidence>
<dbReference type="FunFam" id="3.30.1360.70:FF:000002">
    <property type="entry name" value="arginine--tRNA ligase, cytoplasmic"/>
    <property type="match status" value="1"/>
</dbReference>
<dbReference type="InterPro" id="IPR035684">
    <property type="entry name" value="ArgRS_core"/>
</dbReference>
<dbReference type="SUPFAM" id="SSF47323">
    <property type="entry name" value="Anticodon-binding domain of a subclass of class I aminoacyl-tRNA synthetases"/>
    <property type="match status" value="1"/>
</dbReference>
<dbReference type="HAMAP" id="MF_00123">
    <property type="entry name" value="Arg_tRNA_synth"/>
    <property type="match status" value="1"/>
</dbReference>
<evidence type="ECO:0000313" key="17">
    <source>
        <dbReference type="Proteomes" id="UP000549394"/>
    </source>
</evidence>
<evidence type="ECO:0000259" key="15">
    <source>
        <dbReference type="SMART" id="SM01016"/>
    </source>
</evidence>
<proteinExistence type="inferred from homology"/>
<keyword evidence="17" id="KW-1185">Reference proteome</keyword>
<evidence type="ECO:0000256" key="12">
    <source>
        <dbReference type="RuleBase" id="RU363038"/>
    </source>
</evidence>
<evidence type="ECO:0000256" key="11">
    <source>
        <dbReference type="ARBA" id="ARBA00049339"/>
    </source>
</evidence>
<dbReference type="SUPFAM" id="SSF52374">
    <property type="entry name" value="Nucleotidylyl transferase"/>
    <property type="match status" value="1"/>
</dbReference>
<dbReference type="GO" id="GO:0017101">
    <property type="term" value="C:aminoacyl-tRNA synthetase multienzyme complex"/>
    <property type="evidence" value="ECO:0007669"/>
    <property type="project" value="UniProtKB-ARBA"/>
</dbReference>
<feature type="domain" description="DALR anticodon binding" evidence="14">
    <location>
        <begin position="541"/>
        <end position="670"/>
    </location>
</feature>
<dbReference type="InterPro" id="IPR001278">
    <property type="entry name" value="Arg-tRNA-ligase"/>
</dbReference>
<dbReference type="PRINTS" id="PR01038">
    <property type="entry name" value="TRNASYNTHARG"/>
</dbReference>